<accession>A0A089WR28</accession>
<feature type="transmembrane region" description="Helical" evidence="1">
    <location>
        <begin position="16"/>
        <end position="37"/>
    </location>
</feature>
<feature type="transmembrane region" description="Helical" evidence="1">
    <location>
        <begin position="133"/>
        <end position="151"/>
    </location>
</feature>
<protein>
    <recommendedName>
        <fullName evidence="4">DUF2254 domain-containing protein</fullName>
    </recommendedName>
</protein>
<keyword evidence="1" id="KW-0472">Membrane</keyword>
<dbReference type="Pfam" id="PF10011">
    <property type="entry name" value="DUF2254"/>
    <property type="match status" value="1"/>
</dbReference>
<dbReference type="eggNOG" id="COG4325">
    <property type="taxonomic scope" value="Bacteria"/>
</dbReference>
<sequence length="428" mass="46257">MIARWRWLLSQTTKRLWFRATLFSLAGVLTALLAIALRDFVPPSLPAKVGADSVDKILSIIASSMLAVTTFSLSTMVSAYSAASNGVTPRATPLVMEDSTTQNALATFIGSFLFSLVGIIALSTGAYGAQGRVVLFAVTIVMVMLIVYTLLRWIDHLSKLGRVGETIDRVETAALAALERRGKWPFLGAAPYPADLKLPASAATLLSRDTGYVQHIDVSALGAVTEQHGLAIYLEVLPGSFLHEGAPLARVVWHNDGAGGAEAQVDVETKLLAAITIGLRRTFDQDPRFGLSVLAEIASRALSPATNDSGTVIDVIGRGVRCFAQWSKQAPEPLDEDDRCRQVHVRAIAVEDLFDDFFTLIARDGAGLLEIDIRFMKALQSLAQIDPALFGEQCRLHARLLLKRADLALQLEEDKQRLRAVAGDLPSA</sequence>
<dbReference type="EMBL" id="CP009455">
    <property type="protein sequence ID" value="AIR91041.1"/>
    <property type="molecule type" value="Genomic_DNA"/>
</dbReference>
<organism evidence="2 3">
    <name type="scientific">Pseudomonas cremoricolorata</name>
    <dbReference type="NCBI Taxonomy" id="157783"/>
    <lineage>
        <taxon>Bacteria</taxon>
        <taxon>Pseudomonadati</taxon>
        <taxon>Pseudomonadota</taxon>
        <taxon>Gammaproteobacteria</taxon>
        <taxon>Pseudomonadales</taxon>
        <taxon>Pseudomonadaceae</taxon>
        <taxon>Pseudomonas</taxon>
    </lineage>
</organism>
<dbReference type="InterPro" id="IPR018723">
    <property type="entry name" value="DUF2254_membrane"/>
</dbReference>
<proteinExistence type="predicted"/>
<evidence type="ECO:0000313" key="2">
    <source>
        <dbReference type="EMBL" id="AIR91041.1"/>
    </source>
</evidence>
<feature type="transmembrane region" description="Helical" evidence="1">
    <location>
        <begin position="104"/>
        <end position="127"/>
    </location>
</feature>
<reference evidence="2 3" key="1">
    <citation type="submission" date="2014-09" db="EMBL/GenBank/DDBJ databases">
        <authorList>
            <person name="Chan K.-G."/>
        </authorList>
    </citation>
    <scope>NUCLEOTIDE SEQUENCE [LARGE SCALE GENOMIC DNA]</scope>
    <source>
        <strain evidence="2 3">ND07</strain>
    </source>
</reference>
<keyword evidence="3" id="KW-1185">Reference proteome</keyword>
<dbReference type="Proteomes" id="UP000029493">
    <property type="component" value="Chromosome"/>
</dbReference>
<evidence type="ECO:0000256" key="1">
    <source>
        <dbReference type="SAM" id="Phobius"/>
    </source>
</evidence>
<dbReference type="RefSeq" id="WP_038413719.1">
    <property type="nucleotide sequence ID" value="NZ_CP009455.1"/>
</dbReference>
<dbReference type="AlphaFoldDB" id="A0A089WR28"/>
<keyword evidence="1" id="KW-1133">Transmembrane helix</keyword>
<gene>
    <name evidence="2" type="ORF">LK03_18000</name>
</gene>
<dbReference type="OrthoDB" id="2955631at2"/>
<evidence type="ECO:0000313" key="3">
    <source>
        <dbReference type="Proteomes" id="UP000029493"/>
    </source>
</evidence>
<name>A0A089WR28_9PSED</name>
<dbReference type="KEGG" id="psw:LK03_18000"/>
<keyword evidence="1" id="KW-0812">Transmembrane</keyword>
<evidence type="ECO:0008006" key="4">
    <source>
        <dbReference type="Google" id="ProtNLM"/>
    </source>
</evidence>
<feature type="transmembrane region" description="Helical" evidence="1">
    <location>
        <begin position="57"/>
        <end position="83"/>
    </location>
</feature>
<dbReference type="STRING" id="157783.LK03_18000"/>